<organism evidence="1 3">
    <name type="scientific">Cronobacter universalis NCTC 9529</name>
    <dbReference type="NCBI Taxonomy" id="1074000"/>
    <lineage>
        <taxon>Bacteria</taxon>
        <taxon>Pseudomonadati</taxon>
        <taxon>Pseudomonadota</taxon>
        <taxon>Gammaproteobacteria</taxon>
        <taxon>Enterobacterales</taxon>
        <taxon>Enterobacteriaceae</taxon>
        <taxon>Cronobacter</taxon>
    </lineage>
</organism>
<dbReference type="Proteomes" id="UP000061974">
    <property type="component" value="Chromosome"/>
</dbReference>
<dbReference type="RefSeq" id="WP_050555886.1">
    <property type="nucleotide sequence ID" value="NZ_AJKW01000017.1"/>
</dbReference>
<proteinExistence type="predicted"/>
<gene>
    <name evidence="1" type="ORF">AFK65_01110</name>
    <name evidence="2" type="ORF">NCTC9529_00224</name>
</gene>
<dbReference type="InterPro" id="IPR037107">
    <property type="entry name" value="Put_OMP_sf"/>
</dbReference>
<dbReference type="EMBL" id="UFYH01000001">
    <property type="protein sequence ID" value="STC97561.1"/>
    <property type="molecule type" value="Genomic_DNA"/>
</dbReference>
<evidence type="ECO:0000313" key="2">
    <source>
        <dbReference type="EMBL" id="STC97561.1"/>
    </source>
</evidence>
<name>A0AAC8VM16_9ENTR</name>
<dbReference type="Gene3D" id="2.40.128.140">
    <property type="entry name" value="Outer membrane protein"/>
    <property type="match status" value="1"/>
</dbReference>
<dbReference type="EMBL" id="CP012257">
    <property type="protein sequence ID" value="ALB53342.1"/>
    <property type="molecule type" value="Genomic_DNA"/>
</dbReference>
<dbReference type="Proteomes" id="UP000254849">
    <property type="component" value="Unassembled WGS sequence"/>
</dbReference>
<sequence length="340" mass="38015">MAIGAMLWSGSALAEERCDRKGIAAESTVNLRIDNDMFGGLGQDQGYSNGFLLTLVSPNLIHRADDPSLPDIARRLNHAFSGLQPGGFDELNMTIGLGQTMYTPTDREPHELIADDRPYAGALMFSVGYNARKGDDLRTSQLRLGIVGPAAKAGEVQDWWHGVIGVDRFNGWDNQLQNEPVVQFIHERRKRFALQQPAGPWRWDAITHWGGSLGNFATYANTGIEFRFGYLLPDDFGTAPMRPAGENTSPIRTSATQGWRGHFFVAADARWVLRDITLDGNTFRSSHSVDKRPLVADIGFGIAFTHGHWRFAFARYHRTREFDGQRERPAFGSFTIGRRF</sequence>
<dbReference type="GeneID" id="92212675"/>
<dbReference type="Pfam" id="PF09982">
    <property type="entry name" value="LpxR"/>
    <property type="match status" value="1"/>
</dbReference>
<keyword evidence="4" id="KW-1185">Reference proteome</keyword>
<evidence type="ECO:0000313" key="3">
    <source>
        <dbReference type="Proteomes" id="UP000061974"/>
    </source>
</evidence>
<evidence type="ECO:0000313" key="1">
    <source>
        <dbReference type="EMBL" id="ALB53342.1"/>
    </source>
</evidence>
<reference evidence="3" key="1">
    <citation type="submission" date="2015-07" db="EMBL/GenBank/DDBJ databases">
        <authorList>
            <person name="Moine D."/>
            <person name="Kassam M."/>
        </authorList>
    </citation>
    <scope>NUCLEOTIDE SEQUENCE [LARGE SCALE GENOMIC DNA]</scope>
    <source>
        <strain evidence="3">NCTC 9529</strain>
    </source>
</reference>
<accession>A0AAC8VM16</accession>
<reference evidence="1 3" key="3">
    <citation type="journal article" date="2016" name="Genome Announc.">
        <title>Fully Closed Genome Sequences of Five Type Strains of the Genus Cronobacter and One Cronobacter sakazakii Strain.</title>
        <authorList>
            <person name="Moine D."/>
            <person name="Kassam M."/>
            <person name="Baert L."/>
            <person name="Tang Y."/>
            <person name="Barretto C."/>
            <person name="Ngom Bru C."/>
            <person name="Klijn A."/>
            <person name="Descombes P."/>
        </authorList>
    </citation>
    <scope>NUCLEOTIDE SEQUENCE [LARGE SCALE GENOMIC DNA]</scope>
    <source>
        <strain evidence="1 3">NCTC 9529</strain>
    </source>
</reference>
<evidence type="ECO:0000313" key="4">
    <source>
        <dbReference type="Proteomes" id="UP000254849"/>
    </source>
</evidence>
<dbReference type="KEGG" id="cui:AFK65_01110"/>
<reference evidence="3" key="2">
    <citation type="submission" date="2015-09" db="EMBL/GenBank/DDBJ databases">
        <title>Cronobacter genome sequencing and assembly.</title>
        <authorList>
            <person name="Descombes P."/>
            <person name="Baert L."/>
            <person name="Ngom-Bru C."/>
            <person name="Barretto C."/>
        </authorList>
    </citation>
    <scope>NUCLEOTIDE SEQUENCE [LARGE SCALE GENOMIC DNA]</scope>
    <source>
        <strain evidence="3">NCTC 9529</strain>
    </source>
</reference>
<reference evidence="2 4" key="4">
    <citation type="submission" date="2018-06" db="EMBL/GenBank/DDBJ databases">
        <authorList>
            <consortium name="Pathogen Informatics"/>
            <person name="Doyle S."/>
        </authorList>
    </citation>
    <scope>NUCLEOTIDE SEQUENCE [LARGE SCALE GENOMIC DNA]</scope>
    <source>
        <strain evidence="4">NCTC 9529</strain>
        <strain evidence="2">NCTC9529</strain>
    </source>
</reference>
<dbReference type="AlphaFoldDB" id="A0AAC8VM16"/>
<protein>
    <submittedName>
        <fullName evidence="2">Uncharacterized protein conserved in bacteria</fullName>
    </submittedName>
</protein>
<dbReference type="InterPro" id="IPR018707">
    <property type="entry name" value="LpxR"/>
</dbReference>